<evidence type="ECO:0000313" key="3">
    <source>
        <dbReference type="Proteomes" id="UP000016843"/>
    </source>
</evidence>
<gene>
    <name evidence="2" type="ORF">P872_18720</name>
</gene>
<accession>U5BXN4</accession>
<dbReference type="EMBL" id="AWXR01000029">
    <property type="protein sequence ID" value="ERM82324.1"/>
    <property type="molecule type" value="Genomic_DNA"/>
</dbReference>
<organism evidence="2 3">
    <name type="scientific">Rhodonellum psychrophilum GCM71 = DSM 17998</name>
    <dbReference type="NCBI Taxonomy" id="1123057"/>
    <lineage>
        <taxon>Bacteria</taxon>
        <taxon>Pseudomonadati</taxon>
        <taxon>Bacteroidota</taxon>
        <taxon>Cytophagia</taxon>
        <taxon>Cytophagales</taxon>
        <taxon>Cytophagaceae</taxon>
        <taxon>Rhodonellum</taxon>
    </lineage>
</organism>
<keyword evidence="1" id="KW-0472">Membrane</keyword>
<proteinExistence type="predicted"/>
<keyword evidence="1" id="KW-0812">Transmembrane</keyword>
<protein>
    <submittedName>
        <fullName evidence="2">Uncharacterized protein</fullName>
    </submittedName>
</protein>
<dbReference type="AlphaFoldDB" id="U5BXN4"/>
<keyword evidence="1" id="KW-1133">Transmembrane helix</keyword>
<comment type="caution">
    <text evidence="2">The sequence shown here is derived from an EMBL/GenBank/DDBJ whole genome shotgun (WGS) entry which is preliminary data.</text>
</comment>
<reference evidence="2 3" key="1">
    <citation type="journal article" date="2013" name="Genome Announc.">
        <title>Draft Genome Sequence of the Psychrophilic and Alkaliphilic Rhodonellum psychrophilum Strain GCM71T.</title>
        <authorList>
            <person name="Hauptmann A.L."/>
            <person name="Glaring M.A."/>
            <person name="Hallin P.F."/>
            <person name="Prieme A."/>
            <person name="Stougaard P."/>
        </authorList>
    </citation>
    <scope>NUCLEOTIDE SEQUENCE [LARGE SCALE GENOMIC DNA]</scope>
    <source>
        <strain evidence="2 3">GCM71</strain>
    </source>
</reference>
<evidence type="ECO:0000256" key="1">
    <source>
        <dbReference type="SAM" id="Phobius"/>
    </source>
</evidence>
<feature type="transmembrane region" description="Helical" evidence="1">
    <location>
        <begin position="31"/>
        <end position="59"/>
    </location>
</feature>
<evidence type="ECO:0000313" key="2">
    <source>
        <dbReference type="EMBL" id="ERM82324.1"/>
    </source>
</evidence>
<dbReference type="Proteomes" id="UP000016843">
    <property type="component" value="Unassembled WGS sequence"/>
</dbReference>
<name>U5BXN4_9BACT</name>
<keyword evidence="3" id="KW-1185">Reference proteome</keyword>
<sequence>MKWKDNNFLDITDSVVKAMSSITNSIPSLNLIIISQLITFLDFSMSTIRLILLIVWGFYSFKLIGKPEVCFGFNGFCQEMFGGPPANIFRPLIVIASIFLETVQ</sequence>